<evidence type="ECO:0000259" key="2">
    <source>
        <dbReference type="Pfam" id="PF17733"/>
    </source>
</evidence>
<protein>
    <recommendedName>
        <fullName evidence="2">Peroxisomal membrane protein PEX14-like KPWE domain-containing protein</fullName>
    </recommendedName>
</protein>
<feature type="compositionally biased region" description="Gly residues" evidence="1">
    <location>
        <begin position="1"/>
        <end position="10"/>
    </location>
</feature>
<feature type="region of interest" description="Disordered" evidence="1">
    <location>
        <begin position="210"/>
        <end position="241"/>
    </location>
</feature>
<evidence type="ECO:0000313" key="3">
    <source>
        <dbReference type="EMBL" id="CAD8830880.1"/>
    </source>
</evidence>
<sequence length="241" mass="25651">MATETGGPGACGMEAGTSEIAADQPAADAKHPGVKPDAAPMSATAIAATKVAASLAQSVTSQATAVQPENPPEDLKLRGRLEAFTKEKGAGSAMNPLSSTAKILRRLQEEPENTKLHSMRRDVIERAIGEELLFSFEAAGFIEQERVAPAAETGEPGAVSMSLVWRATEPEALERLRVVVYEVQRAADLCLDPETVSFAQVSELVQAGRTLPGIEDVDDTVPEPRPPKSGESERPKKPWEK</sequence>
<proteinExistence type="predicted"/>
<dbReference type="Pfam" id="PF17733">
    <property type="entry name" value="KPWE_dom"/>
    <property type="match status" value="1"/>
</dbReference>
<feature type="compositionally biased region" description="Basic and acidic residues" evidence="1">
    <location>
        <begin position="225"/>
        <end position="241"/>
    </location>
</feature>
<evidence type="ECO:0000256" key="1">
    <source>
        <dbReference type="SAM" id="MobiDB-lite"/>
    </source>
</evidence>
<evidence type="ECO:0000313" key="4">
    <source>
        <dbReference type="EMBL" id="CAD8830882.1"/>
    </source>
</evidence>
<accession>A0A6T8TBF0</accession>
<feature type="region of interest" description="Disordered" evidence="1">
    <location>
        <begin position="1"/>
        <end position="38"/>
    </location>
</feature>
<dbReference type="EMBL" id="HBFQ01007493">
    <property type="protein sequence ID" value="CAD8830882.1"/>
    <property type="molecule type" value="Transcribed_RNA"/>
</dbReference>
<dbReference type="AlphaFoldDB" id="A0A6T8TBF0"/>
<dbReference type="EMBL" id="HBFQ01007491">
    <property type="protein sequence ID" value="CAD8830880.1"/>
    <property type="molecule type" value="Transcribed_RNA"/>
</dbReference>
<feature type="domain" description="Peroxisomal membrane protein PEX14-like KPWE" evidence="2">
    <location>
        <begin position="193"/>
        <end position="241"/>
    </location>
</feature>
<reference evidence="4" key="1">
    <citation type="submission" date="2021-01" db="EMBL/GenBank/DDBJ databases">
        <authorList>
            <person name="Corre E."/>
            <person name="Pelletier E."/>
            <person name="Niang G."/>
            <person name="Scheremetjew M."/>
            <person name="Finn R."/>
            <person name="Kale V."/>
            <person name="Holt S."/>
            <person name="Cochrane G."/>
            <person name="Meng A."/>
            <person name="Brown T."/>
            <person name="Cohen L."/>
        </authorList>
    </citation>
    <scope>NUCLEOTIDE SEQUENCE</scope>
</reference>
<dbReference type="InterPro" id="IPR040554">
    <property type="entry name" value="KPWE_PEX14_dom"/>
</dbReference>
<gene>
    <name evidence="3" type="ORF">NSCI0253_LOCUS5226</name>
    <name evidence="4" type="ORF">NSCI0253_LOCUS5228</name>
</gene>
<organism evidence="4">
    <name type="scientific">Noctiluca scintillans</name>
    <name type="common">Sea sparkle</name>
    <name type="synonym">Red tide dinoflagellate</name>
    <dbReference type="NCBI Taxonomy" id="2966"/>
    <lineage>
        <taxon>Eukaryota</taxon>
        <taxon>Sar</taxon>
        <taxon>Alveolata</taxon>
        <taxon>Dinophyceae</taxon>
        <taxon>Noctilucales</taxon>
        <taxon>Noctilucaceae</taxon>
        <taxon>Noctiluca</taxon>
    </lineage>
</organism>
<name>A0A6T8TBF0_NOCSC</name>